<keyword evidence="4 7" id="KW-1133">Transmembrane helix</keyword>
<protein>
    <submittedName>
        <fullName evidence="9">Outer membrane transport energization protein ExbB (TC 2.C.1.1.1)</fullName>
    </submittedName>
</protein>
<feature type="transmembrane region" description="Helical" evidence="7">
    <location>
        <begin position="117"/>
        <end position="150"/>
    </location>
</feature>
<keyword evidence="2" id="KW-1003">Cell membrane</keyword>
<dbReference type="GO" id="GO:0017038">
    <property type="term" value="P:protein import"/>
    <property type="evidence" value="ECO:0007669"/>
    <property type="project" value="TreeGrafter"/>
</dbReference>
<dbReference type="AlphaFoldDB" id="A0A1H3VT55"/>
<evidence type="ECO:0000259" key="8">
    <source>
        <dbReference type="Pfam" id="PF01618"/>
    </source>
</evidence>
<evidence type="ECO:0000256" key="7">
    <source>
        <dbReference type="SAM" id="Phobius"/>
    </source>
</evidence>
<evidence type="ECO:0000256" key="4">
    <source>
        <dbReference type="ARBA" id="ARBA00022989"/>
    </source>
</evidence>
<dbReference type="EMBL" id="FNQN01000001">
    <property type="protein sequence ID" value="SDZ77871.1"/>
    <property type="molecule type" value="Genomic_DNA"/>
</dbReference>
<gene>
    <name evidence="9" type="ORF">SAMN05660420_00264</name>
</gene>
<evidence type="ECO:0000256" key="3">
    <source>
        <dbReference type="ARBA" id="ARBA00022692"/>
    </source>
</evidence>
<proteinExistence type="inferred from homology"/>
<evidence type="ECO:0000256" key="5">
    <source>
        <dbReference type="ARBA" id="ARBA00023136"/>
    </source>
</evidence>
<feature type="domain" description="MotA/TolQ/ExbB proton channel" evidence="8">
    <location>
        <begin position="91"/>
        <end position="197"/>
    </location>
</feature>
<evidence type="ECO:0000256" key="1">
    <source>
        <dbReference type="ARBA" id="ARBA00004651"/>
    </source>
</evidence>
<dbReference type="STRING" id="37625.SAMN05660420_00264"/>
<name>A0A1H3VT55_9BACT</name>
<dbReference type="OrthoDB" id="5405838at2"/>
<dbReference type="InterPro" id="IPR002898">
    <property type="entry name" value="MotA_ExbB_proton_chnl"/>
</dbReference>
<feature type="transmembrane region" description="Helical" evidence="7">
    <location>
        <begin position="28"/>
        <end position="48"/>
    </location>
</feature>
<comment type="similarity">
    <text evidence="6">Belongs to the exbB/tolQ family.</text>
</comment>
<keyword evidence="6" id="KW-0653">Protein transport</keyword>
<keyword evidence="10" id="KW-1185">Reference proteome</keyword>
<comment type="subcellular location">
    <subcellularLocation>
        <location evidence="1">Cell membrane</location>
        <topology evidence="1">Multi-pass membrane protein</topology>
    </subcellularLocation>
    <subcellularLocation>
        <location evidence="6">Membrane</location>
        <topology evidence="6">Multi-pass membrane protein</topology>
    </subcellularLocation>
</comment>
<evidence type="ECO:0000313" key="9">
    <source>
        <dbReference type="EMBL" id="SDZ77871.1"/>
    </source>
</evidence>
<evidence type="ECO:0000313" key="10">
    <source>
        <dbReference type="Proteomes" id="UP000199409"/>
    </source>
</evidence>
<dbReference type="PANTHER" id="PTHR30625:SF11">
    <property type="entry name" value="MOTA_TOLQ_EXBB PROTON CHANNEL DOMAIN-CONTAINING PROTEIN"/>
    <property type="match status" value="1"/>
</dbReference>
<dbReference type="Pfam" id="PF01618">
    <property type="entry name" value="MotA_ExbB"/>
    <property type="match status" value="1"/>
</dbReference>
<evidence type="ECO:0000256" key="6">
    <source>
        <dbReference type="RuleBase" id="RU004057"/>
    </source>
</evidence>
<reference evidence="9 10" key="1">
    <citation type="submission" date="2016-10" db="EMBL/GenBank/DDBJ databases">
        <authorList>
            <person name="de Groot N.N."/>
        </authorList>
    </citation>
    <scope>NUCLEOTIDE SEQUENCE [LARGE SCALE GENOMIC DNA]</scope>
    <source>
        <strain evidence="9 10">DSM 7343</strain>
    </source>
</reference>
<accession>A0A1H3VT55</accession>
<evidence type="ECO:0000256" key="2">
    <source>
        <dbReference type="ARBA" id="ARBA00022475"/>
    </source>
</evidence>
<organism evidence="9 10">
    <name type="scientific">Desulfuromusa kysingii</name>
    <dbReference type="NCBI Taxonomy" id="37625"/>
    <lineage>
        <taxon>Bacteria</taxon>
        <taxon>Pseudomonadati</taxon>
        <taxon>Thermodesulfobacteriota</taxon>
        <taxon>Desulfuromonadia</taxon>
        <taxon>Desulfuromonadales</taxon>
        <taxon>Geopsychrobacteraceae</taxon>
        <taxon>Desulfuromusa</taxon>
    </lineage>
</organism>
<dbReference type="InterPro" id="IPR050790">
    <property type="entry name" value="ExbB/TolQ_transport"/>
</dbReference>
<keyword evidence="3 7" id="KW-0812">Transmembrane</keyword>
<keyword evidence="6" id="KW-0813">Transport</keyword>
<sequence>MSPIPEFLSSGQELGVQLYSYFKGGGVIMYPLLLVAIYMWTLIFERIFAFHRLEFRDLDMGELLEGCRDRRRFPPKTGLRAQIGYFLCHHRTTDHFLNRRLLDQCCMQLRPKIDKNIMLIAVLAMVSPLLGLLGTVTGMITTFDVIALFGTGNARALAGGISEALITTQSGLLVSIPGVFSSAVLSLRARRLQLRLDESMTTLKRIV</sequence>
<dbReference type="Proteomes" id="UP000199409">
    <property type="component" value="Unassembled WGS sequence"/>
</dbReference>
<dbReference type="RefSeq" id="WP_092344130.1">
    <property type="nucleotide sequence ID" value="NZ_FNQN01000001.1"/>
</dbReference>
<keyword evidence="5 7" id="KW-0472">Membrane</keyword>
<dbReference type="GO" id="GO:0005886">
    <property type="term" value="C:plasma membrane"/>
    <property type="evidence" value="ECO:0007669"/>
    <property type="project" value="UniProtKB-SubCell"/>
</dbReference>
<dbReference type="PANTHER" id="PTHR30625">
    <property type="entry name" value="PROTEIN TOLQ"/>
    <property type="match status" value="1"/>
</dbReference>
<feature type="transmembrane region" description="Helical" evidence="7">
    <location>
        <begin position="170"/>
        <end position="187"/>
    </location>
</feature>